<reference evidence="6" key="3">
    <citation type="submission" date="2025-08" db="UniProtKB">
        <authorList>
            <consortium name="Ensembl"/>
        </authorList>
    </citation>
    <scope>IDENTIFICATION</scope>
    <source>
        <strain evidence="6">HSOK</strain>
    </source>
</reference>
<dbReference type="PANTHER" id="PTHR14315">
    <property type="entry name" value="SPOT14 FAMILY MEMBER"/>
    <property type="match status" value="1"/>
</dbReference>
<reference evidence="6" key="4">
    <citation type="submission" date="2025-09" db="UniProtKB">
        <authorList>
            <consortium name="Ensembl"/>
        </authorList>
    </citation>
    <scope>IDENTIFICATION</scope>
    <source>
        <strain evidence="6">HSOK</strain>
    </source>
</reference>
<evidence type="ECO:0008006" key="8">
    <source>
        <dbReference type="Google" id="ProtNLM"/>
    </source>
</evidence>
<reference evidence="6 7" key="2">
    <citation type="submission" date="2017-04" db="EMBL/GenBank/DDBJ databases">
        <title>CpG methylation of centromeres and impact of large insertions on vertebrate speciation.</title>
        <authorList>
            <person name="Ichikawa K."/>
            <person name="Yoshimura J."/>
            <person name="Morishita S."/>
        </authorList>
    </citation>
    <scope>NUCLEOTIDE SEQUENCE</scope>
    <source>
        <strain evidence="6 7">HSOK</strain>
    </source>
</reference>
<protein>
    <recommendedName>
        <fullName evidence="8">Thyroid hormone responsive</fullName>
    </recommendedName>
</protein>
<accession>A0A3P9JR30</accession>
<evidence type="ECO:0000256" key="4">
    <source>
        <dbReference type="ARBA" id="ARBA00022490"/>
    </source>
</evidence>
<name>A0A3P9JR30_ORYLA</name>
<evidence type="ECO:0000313" key="6">
    <source>
        <dbReference type="Ensembl" id="ENSORLP00015034788.1"/>
    </source>
</evidence>
<evidence type="ECO:0000256" key="2">
    <source>
        <dbReference type="ARBA" id="ARBA00004496"/>
    </source>
</evidence>
<dbReference type="AlphaFoldDB" id="A0A3P9JR30"/>
<dbReference type="Gene3D" id="6.10.140.1610">
    <property type="match status" value="1"/>
</dbReference>
<proteinExistence type="inferred from homology"/>
<dbReference type="GO" id="GO:0005634">
    <property type="term" value="C:nucleus"/>
    <property type="evidence" value="ECO:0007669"/>
    <property type="project" value="UniProtKB-SubCell"/>
</dbReference>
<dbReference type="Proteomes" id="UP000265200">
    <property type="component" value="Chromosome 13"/>
</dbReference>
<dbReference type="PANTHER" id="PTHR14315:SF20">
    <property type="entry name" value="SIMILAR TO VERTEBRATE MID1 INTERACTING-LIKE PROTEIN"/>
    <property type="match status" value="1"/>
</dbReference>
<evidence type="ECO:0000256" key="3">
    <source>
        <dbReference type="ARBA" id="ARBA00009488"/>
    </source>
</evidence>
<reference key="1">
    <citation type="journal article" date="2007" name="Nature">
        <title>The medaka draft genome and insights into vertebrate genome evolution.</title>
        <authorList>
            <person name="Kasahara M."/>
            <person name="Naruse K."/>
            <person name="Sasaki S."/>
            <person name="Nakatani Y."/>
            <person name="Qu W."/>
            <person name="Ahsan B."/>
            <person name="Yamada T."/>
            <person name="Nagayasu Y."/>
            <person name="Doi K."/>
            <person name="Kasai Y."/>
            <person name="Jindo T."/>
            <person name="Kobayashi D."/>
            <person name="Shimada A."/>
            <person name="Toyoda A."/>
            <person name="Kuroki Y."/>
            <person name="Fujiyama A."/>
            <person name="Sasaki T."/>
            <person name="Shimizu A."/>
            <person name="Asakawa S."/>
            <person name="Shimizu N."/>
            <person name="Hashimoto S."/>
            <person name="Yang J."/>
            <person name="Lee Y."/>
            <person name="Matsushima K."/>
            <person name="Sugano S."/>
            <person name="Sakaizumi M."/>
            <person name="Narita T."/>
            <person name="Ohishi K."/>
            <person name="Haga S."/>
            <person name="Ohta F."/>
            <person name="Nomoto H."/>
            <person name="Nogata K."/>
            <person name="Morishita T."/>
            <person name="Endo T."/>
            <person name="Shin-I T."/>
            <person name="Takeda H."/>
            <person name="Morishita S."/>
            <person name="Kohara Y."/>
        </authorList>
    </citation>
    <scope>NUCLEOTIDE SEQUENCE [LARGE SCALE GENOMIC DNA]</scope>
    <source>
        <strain>Hd-rR</strain>
    </source>
</reference>
<comment type="similarity">
    <text evidence="3">Belongs to the SPOT14 family.</text>
</comment>
<sequence>MREPDLSSHGSKNSLSLMLKRYSSAVSDMERTILLPSLLRDEPSDWMENCEAAQANDLYGNFMMLRTIRNTAESSLVLLEEQDARRKEPSWRPESDQDTDSEALFEFHLRGLCSVMNDLTKKTQSLTAKYLSMIGVAQ</sequence>
<evidence type="ECO:0000256" key="1">
    <source>
        <dbReference type="ARBA" id="ARBA00004123"/>
    </source>
</evidence>
<evidence type="ECO:0000256" key="5">
    <source>
        <dbReference type="ARBA" id="ARBA00023242"/>
    </source>
</evidence>
<dbReference type="InterPro" id="IPR009786">
    <property type="entry name" value="Spot_14"/>
</dbReference>
<dbReference type="Pfam" id="PF07084">
    <property type="entry name" value="Spot_14"/>
    <property type="match status" value="1"/>
</dbReference>
<comment type="subcellular location">
    <subcellularLocation>
        <location evidence="2">Cytoplasm</location>
    </subcellularLocation>
    <subcellularLocation>
        <location evidence="1">Nucleus</location>
    </subcellularLocation>
</comment>
<dbReference type="InterPro" id="IPR053719">
    <property type="entry name" value="Lipogen_MT_Stabilize_sf"/>
</dbReference>
<keyword evidence="4" id="KW-0963">Cytoplasm</keyword>
<dbReference type="GO" id="GO:0005737">
    <property type="term" value="C:cytoplasm"/>
    <property type="evidence" value="ECO:0007669"/>
    <property type="project" value="UniProtKB-SubCell"/>
</dbReference>
<keyword evidence="5" id="KW-0539">Nucleus</keyword>
<organism evidence="6 7">
    <name type="scientific">Oryzias latipes</name>
    <name type="common">Japanese rice fish</name>
    <name type="synonym">Japanese killifish</name>
    <dbReference type="NCBI Taxonomy" id="8090"/>
    <lineage>
        <taxon>Eukaryota</taxon>
        <taxon>Metazoa</taxon>
        <taxon>Chordata</taxon>
        <taxon>Craniata</taxon>
        <taxon>Vertebrata</taxon>
        <taxon>Euteleostomi</taxon>
        <taxon>Actinopterygii</taxon>
        <taxon>Neopterygii</taxon>
        <taxon>Teleostei</taxon>
        <taxon>Neoteleostei</taxon>
        <taxon>Acanthomorphata</taxon>
        <taxon>Ovalentaria</taxon>
        <taxon>Atherinomorphae</taxon>
        <taxon>Beloniformes</taxon>
        <taxon>Adrianichthyidae</taxon>
        <taxon>Oryziinae</taxon>
        <taxon>Oryzias</taxon>
    </lineage>
</organism>
<evidence type="ECO:0000313" key="7">
    <source>
        <dbReference type="Proteomes" id="UP000265200"/>
    </source>
</evidence>
<dbReference type="Ensembl" id="ENSORLT00015028942.1">
    <property type="protein sequence ID" value="ENSORLP00015034788.1"/>
    <property type="gene ID" value="ENSORLG00015020944.1"/>
</dbReference>